<keyword evidence="2" id="KW-1185">Reference proteome</keyword>
<comment type="caution">
    <text evidence="1">The sequence shown here is derived from an EMBL/GenBank/DDBJ whole genome shotgun (WGS) entry which is preliminary data.</text>
</comment>
<dbReference type="AlphaFoldDB" id="A0A8J2K4D1"/>
<dbReference type="EMBL" id="CAJVCH010235756">
    <property type="protein sequence ID" value="CAG7732690.1"/>
    <property type="molecule type" value="Genomic_DNA"/>
</dbReference>
<sequence length="65" mass="7301">RREKGTGHPVKISTSNWTFSRQPEFCSLGCPLLDNYNRMEEKSFLVDRTASSGNPCLCECTAFPS</sequence>
<protein>
    <submittedName>
        <fullName evidence="1">Uncharacterized protein</fullName>
    </submittedName>
</protein>
<reference evidence="1" key="1">
    <citation type="submission" date="2021-06" db="EMBL/GenBank/DDBJ databases">
        <authorList>
            <person name="Hodson N. C."/>
            <person name="Mongue J. A."/>
            <person name="Jaron S. K."/>
        </authorList>
    </citation>
    <scope>NUCLEOTIDE SEQUENCE</scope>
</reference>
<organism evidence="1 2">
    <name type="scientific">Allacma fusca</name>
    <dbReference type="NCBI Taxonomy" id="39272"/>
    <lineage>
        <taxon>Eukaryota</taxon>
        <taxon>Metazoa</taxon>
        <taxon>Ecdysozoa</taxon>
        <taxon>Arthropoda</taxon>
        <taxon>Hexapoda</taxon>
        <taxon>Collembola</taxon>
        <taxon>Symphypleona</taxon>
        <taxon>Sminthuridae</taxon>
        <taxon>Allacma</taxon>
    </lineage>
</organism>
<name>A0A8J2K4D1_9HEXA</name>
<gene>
    <name evidence="1" type="ORF">AFUS01_LOCUS21186</name>
</gene>
<dbReference type="Proteomes" id="UP000708208">
    <property type="component" value="Unassembled WGS sequence"/>
</dbReference>
<feature type="non-terminal residue" evidence="1">
    <location>
        <position position="1"/>
    </location>
</feature>
<accession>A0A8J2K4D1</accession>
<proteinExistence type="predicted"/>
<evidence type="ECO:0000313" key="1">
    <source>
        <dbReference type="EMBL" id="CAG7732690.1"/>
    </source>
</evidence>
<evidence type="ECO:0000313" key="2">
    <source>
        <dbReference type="Proteomes" id="UP000708208"/>
    </source>
</evidence>